<dbReference type="Pfam" id="PF01370">
    <property type="entry name" value="Epimerase"/>
    <property type="match status" value="1"/>
</dbReference>
<name>A0A9P0QKQ7_9ASCO</name>
<dbReference type="InterPro" id="IPR036291">
    <property type="entry name" value="NAD(P)-bd_dom_sf"/>
</dbReference>
<dbReference type="AlphaFoldDB" id="A0A9P0QKQ7"/>
<accession>A0A9P0QKQ7</accession>
<dbReference type="InterPro" id="IPR001509">
    <property type="entry name" value="Epimerase_deHydtase"/>
</dbReference>
<dbReference type="SUPFAM" id="SSF51735">
    <property type="entry name" value="NAD(P)-binding Rossmann-fold domains"/>
    <property type="match status" value="1"/>
</dbReference>
<dbReference type="GO" id="GO:0005739">
    <property type="term" value="C:mitochondrion"/>
    <property type="evidence" value="ECO:0007669"/>
    <property type="project" value="TreeGrafter"/>
</dbReference>
<reference evidence="2" key="1">
    <citation type="submission" date="2022-03" db="EMBL/GenBank/DDBJ databases">
        <authorList>
            <person name="Legras J.-L."/>
            <person name="Devillers H."/>
            <person name="Grondin C."/>
        </authorList>
    </citation>
    <scope>NUCLEOTIDE SEQUENCE</scope>
    <source>
        <strain evidence="2">CLIB 1423</strain>
    </source>
</reference>
<keyword evidence="3" id="KW-1185">Reference proteome</keyword>
<dbReference type="OrthoDB" id="276721at2759"/>
<gene>
    <name evidence="2" type="ORF">CLIB1423_01S07228</name>
</gene>
<feature type="domain" description="NAD-dependent epimerase/dehydratase" evidence="1">
    <location>
        <begin position="6"/>
        <end position="82"/>
    </location>
</feature>
<dbReference type="Proteomes" id="UP000837801">
    <property type="component" value="Unassembled WGS sequence"/>
</dbReference>
<evidence type="ECO:0000313" key="3">
    <source>
        <dbReference type="Proteomes" id="UP000837801"/>
    </source>
</evidence>
<protein>
    <submittedName>
        <fullName evidence="2">MIOREX complex component 2</fullName>
    </submittedName>
</protein>
<dbReference type="Gene3D" id="3.40.50.720">
    <property type="entry name" value="NAD(P)-binding Rossmann-like Domain"/>
    <property type="match status" value="1"/>
</dbReference>
<dbReference type="PANTHER" id="PTHR12126:SF16">
    <property type="entry name" value="MIOREX COMPLEX COMPONENT 2"/>
    <property type="match status" value="1"/>
</dbReference>
<evidence type="ECO:0000259" key="1">
    <source>
        <dbReference type="Pfam" id="PF01370"/>
    </source>
</evidence>
<sequence>MASKSIAVFGGNGFLGKRICQQGIESGYKVISFTRSGKPPTPTSHHDIHWLKQVQWEKADILKPDTYKKQLNGIDTVVHSMGLLFENSNYKSSLDSELDLFEDLKSLQKSILGSTGPNPMARTTQNSYASIQRDSAVLLADILLKKHSKKAASSPPVSFVYISADQELPAVPSGYLTTKREAETELRSRSPGIRSIIMRPGFMYDELDQNPRKKRNIVKGVLQAGFEIKNCVFGDSVPLVNGIIRPIVSTQMVAREVYKKIEDESFFGIVPLDEIARGR</sequence>
<dbReference type="InterPro" id="IPR051207">
    <property type="entry name" value="ComplexI_NDUFA9_subunit"/>
</dbReference>
<proteinExistence type="predicted"/>
<evidence type="ECO:0000313" key="2">
    <source>
        <dbReference type="EMBL" id="CAH2350311.1"/>
    </source>
</evidence>
<comment type="caution">
    <text evidence="2">The sequence shown here is derived from an EMBL/GenBank/DDBJ whole genome shotgun (WGS) entry which is preliminary data.</text>
</comment>
<organism evidence="2 3">
    <name type="scientific">[Candida] railenensis</name>
    <dbReference type="NCBI Taxonomy" id="45579"/>
    <lineage>
        <taxon>Eukaryota</taxon>
        <taxon>Fungi</taxon>
        <taxon>Dikarya</taxon>
        <taxon>Ascomycota</taxon>
        <taxon>Saccharomycotina</taxon>
        <taxon>Pichiomycetes</taxon>
        <taxon>Debaryomycetaceae</taxon>
        <taxon>Kurtzmaniella</taxon>
    </lineage>
</organism>
<dbReference type="EMBL" id="CAKXYY010000001">
    <property type="protein sequence ID" value="CAH2350311.1"/>
    <property type="molecule type" value="Genomic_DNA"/>
</dbReference>
<dbReference type="GO" id="GO:0044877">
    <property type="term" value="F:protein-containing complex binding"/>
    <property type="evidence" value="ECO:0007669"/>
    <property type="project" value="TreeGrafter"/>
</dbReference>
<dbReference type="PANTHER" id="PTHR12126">
    <property type="entry name" value="NADH-UBIQUINONE OXIDOREDUCTASE 39 KDA SUBUNIT-RELATED"/>
    <property type="match status" value="1"/>
</dbReference>